<accession>W7XFK9</accession>
<organism evidence="1 2">
    <name type="scientific">Tetrahymena thermophila (strain SB210)</name>
    <dbReference type="NCBI Taxonomy" id="312017"/>
    <lineage>
        <taxon>Eukaryota</taxon>
        <taxon>Sar</taxon>
        <taxon>Alveolata</taxon>
        <taxon>Ciliophora</taxon>
        <taxon>Intramacronucleata</taxon>
        <taxon>Oligohymenophorea</taxon>
        <taxon>Hymenostomatida</taxon>
        <taxon>Tetrahymenina</taxon>
        <taxon>Tetrahymenidae</taxon>
        <taxon>Tetrahymena</taxon>
    </lineage>
</organism>
<dbReference type="EMBL" id="GG662552">
    <property type="protein sequence ID" value="EWS72786.1"/>
    <property type="molecule type" value="Genomic_DNA"/>
</dbReference>
<dbReference type="Proteomes" id="UP000009168">
    <property type="component" value="Unassembled WGS sequence"/>
</dbReference>
<proteinExistence type="predicted"/>
<evidence type="ECO:0000313" key="1">
    <source>
        <dbReference type="EMBL" id="EWS72786.1"/>
    </source>
</evidence>
<dbReference type="RefSeq" id="XP_012654673.1">
    <property type="nucleotide sequence ID" value="XM_012799219.1"/>
</dbReference>
<protein>
    <submittedName>
        <fullName evidence="1">Uncharacterized protein</fullName>
    </submittedName>
</protein>
<dbReference type="AlphaFoldDB" id="W7XFK9"/>
<reference evidence="2" key="1">
    <citation type="journal article" date="2006" name="PLoS Biol.">
        <title>Macronuclear genome sequence of the ciliate Tetrahymena thermophila, a model eukaryote.</title>
        <authorList>
            <person name="Eisen J.A."/>
            <person name="Coyne R.S."/>
            <person name="Wu M."/>
            <person name="Wu D."/>
            <person name="Thiagarajan M."/>
            <person name="Wortman J.R."/>
            <person name="Badger J.H."/>
            <person name="Ren Q."/>
            <person name="Amedeo P."/>
            <person name="Jones K.M."/>
            <person name="Tallon L.J."/>
            <person name="Delcher A.L."/>
            <person name="Salzberg S.L."/>
            <person name="Silva J.C."/>
            <person name="Haas B.J."/>
            <person name="Majoros W.H."/>
            <person name="Farzad M."/>
            <person name="Carlton J.M."/>
            <person name="Smith R.K. Jr."/>
            <person name="Garg J."/>
            <person name="Pearlman R.E."/>
            <person name="Karrer K.M."/>
            <person name="Sun L."/>
            <person name="Manning G."/>
            <person name="Elde N.C."/>
            <person name="Turkewitz A.P."/>
            <person name="Asai D.J."/>
            <person name="Wilkes D.E."/>
            <person name="Wang Y."/>
            <person name="Cai H."/>
            <person name="Collins K."/>
            <person name="Stewart B.A."/>
            <person name="Lee S.R."/>
            <person name="Wilamowska K."/>
            <person name="Weinberg Z."/>
            <person name="Ruzzo W.L."/>
            <person name="Wloga D."/>
            <person name="Gaertig J."/>
            <person name="Frankel J."/>
            <person name="Tsao C.-C."/>
            <person name="Gorovsky M.A."/>
            <person name="Keeling P.J."/>
            <person name="Waller R.F."/>
            <person name="Patron N.J."/>
            <person name="Cherry J.M."/>
            <person name="Stover N.A."/>
            <person name="Krieger C.J."/>
            <person name="del Toro C."/>
            <person name="Ryder H.F."/>
            <person name="Williamson S.C."/>
            <person name="Barbeau R.A."/>
            <person name="Hamilton E.P."/>
            <person name="Orias E."/>
        </authorList>
    </citation>
    <scope>NUCLEOTIDE SEQUENCE [LARGE SCALE GENOMIC DNA]</scope>
    <source>
        <strain evidence="2">SB210</strain>
    </source>
</reference>
<evidence type="ECO:0000313" key="2">
    <source>
        <dbReference type="Proteomes" id="UP000009168"/>
    </source>
</evidence>
<name>W7XFK9_TETTS</name>
<keyword evidence="2" id="KW-1185">Reference proteome</keyword>
<gene>
    <name evidence="1" type="ORF">TTHERM_000787009</name>
</gene>
<dbReference type="InParanoid" id="W7XFK9"/>
<dbReference type="GeneID" id="24440671"/>
<sequence length="199" mass="23710">MLDMLQYILSQQNSQQQREQRQSILYPKKIEREVFTSADLFENSSKTFQQQQKNEKRHQTAITTVAIKVLWIQITLQSKSNETYLTREYFHLDRKINQLRLHRALQLFGISILTAKNTNQYPYKVKRCEQCQKLNTGIIAQVMKYNQGYNKKLFNCNQQVKHFIGFAIQQPDMHEYLLKTIAWNFKVTICWILSIVNSL</sequence>
<dbReference type="KEGG" id="tet:TTHERM_000787009"/>